<dbReference type="InterPro" id="IPR001810">
    <property type="entry name" value="F-box_dom"/>
</dbReference>
<feature type="domain" description="F-box" evidence="1">
    <location>
        <begin position="17"/>
        <end position="49"/>
    </location>
</feature>
<dbReference type="Pfam" id="PF00646">
    <property type="entry name" value="F-box"/>
    <property type="match status" value="1"/>
</dbReference>
<reference evidence="2" key="1">
    <citation type="submission" date="2020-05" db="EMBL/GenBank/DDBJ databases">
        <title>Mycena genomes resolve the evolution of fungal bioluminescence.</title>
        <authorList>
            <person name="Tsai I.J."/>
        </authorList>
    </citation>
    <scope>NUCLEOTIDE SEQUENCE</scope>
    <source>
        <strain evidence="2">160909Yilan</strain>
    </source>
</reference>
<name>A0A8H7DD36_9AGAR</name>
<evidence type="ECO:0000313" key="3">
    <source>
        <dbReference type="Proteomes" id="UP000623467"/>
    </source>
</evidence>
<dbReference type="InterPro" id="IPR036047">
    <property type="entry name" value="F-box-like_dom_sf"/>
</dbReference>
<dbReference type="SUPFAM" id="SSF81383">
    <property type="entry name" value="F-box domain"/>
    <property type="match status" value="1"/>
</dbReference>
<accession>A0A8H7DD36</accession>
<evidence type="ECO:0000259" key="1">
    <source>
        <dbReference type="Pfam" id="PF00646"/>
    </source>
</evidence>
<sequence>MVLTRSATRARNSIIRWLPNEILAAIISEMSRLDLVALCKTSRLIRHIATPLLYRVVVLLNDTQLEDFLRTIKSPAGSSLSSLVREFRIADPESDIPLSPRITEGVTLALFQFSRLECLDLLLKESIEFADMLERGYFPNLASFRYTIKYPSSPTLILDFIHRHPTLTHLTLVQTEPLHQLNPIRAQVFTGHIAFISSVLRRGVLCVSLSWIPIDTDIETCPLHEDSTKSSAVTVLVIDSLRASVILAGVVENLPRTHRVEIVRMNNPAYVSHEEAAEIAHHLENLTSLSVFRLGGTVNNNMPPPGRDEDEETVATWSAACKTLSTIAFNGRTWKRVQGHWDISK</sequence>
<dbReference type="Proteomes" id="UP000623467">
    <property type="component" value="Unassembled WGS sequence"/>
</dbReference>
<proteinExistence type="predicted"/>
<comment type="caution">
    <text evidence="2">The sequence shown here is derived from an EMBL/GenBank/DDBJ whole genome shotgun (WGS) entry which is preliminary data.</text>
</comment>
<keyword evidence="3" id="KW-1185">Reference proteome</keyword>
<dbReference type="EMBL" id="JACAZH010000006">
    <property type="protein sequence ID" value="KAF7367166.1"/>
    <property type="molecule type" value="Genomic_DNA"/>
</dbReference>
<gene>
    <name evidence="2" type="ORF">MSAN_00976400</name>
</gene>
<protein>
    <recommendedName>
        <fullName evidence="1">F-box domain-containing protein</fullName>
    </recommendedName>
</protein>
<dbReference type="AlphaFoldDB" id="A0A8H7DD36"/>
<evidence type="ECO:0000313" key="2">
    <source>
        <dbReference type="EMBL" id="KAF7367166.1"/>
    </source>
</evidence>
<dbReference type="OrthoDB" id="3018405at2759"/>
<organism evidence="2 3">
    <name type="scientific">Mycena sanguinolenta</name>
    <dbReference type="NCBI Taxonomy" id="230812"/>
    <lineage>
        <taxon>Eukaryota</taxon>
        <taxon>Fungi</taxon>
        <taxon>Dikarya</taxon>
        <taxon>Basidiomycota</taxon>
        <taxon>Agaricomycotina</taxon>
        <taxon>Agaricomycetes</taxon>
        <taxon>Agaricomycetidae</taxon>
        <taxon>Agaricales</taxon>
        <taxon>Marasmiineae</taxon>
        <taxon>Mycenaceae</taxon>
        <taxon>Mycena</taxon>
    </lineage>
</organism>